<evidence type="ECO:0000256" key="1">
    <source>
        <dbReference type="SAM" id="MobiDB-lite"/>
    </source>
</evidence>
<name>A0ABP0DRX0_9PEZI</name>
<keyword evidence="5" id="KW-1185">Reference proteome</keyword>
<organism evidence="4 5">
    <name type="scientific">Sporothrix epigloea</name>
    <dbReference type="NCBI Taxonomy" id="1892477"/>
    <lineage>
        <taxon>Eukaryota</taxon>
        <taxon>Fungi</taxon>
        <taxon>Dikarya</taxon>
        <taxon>Ascomycota</taxon>
        <taxon>Pezizomycotina</taxon>
        <taxon>Sordariomycetes</taxon>
        <taxon>Sordariomycetidae</taxon>
        <taxon>Ophiostomatales</taxon>
        <taxon>Ophiostomataceae</taxon>
        <taxon>Sporothrix</taxon>
    </lineage>
</organism>
<feature type="domain" description="DUF7702" evidence="3">
    <location>
        <begin position="3"/>
        <end position="255"/>
    </location>
</feature>
<protein>
    <recommendedName>
        <fullName evidence="3">DUF7702 domain-containing protein</fullName>
    </recommendedName>
</protein>
<keyword evidence="2" id="KW-1133">Transmembrane helix</keyword>
<feature type="transmembrane region" description="Helical" evidence="2">
    <location>
        <begin position="157"/>
        <end position="178"/>
    </location>
</feature>
<dbReference type="PANTHER" id="PTHR42109:SF2">
    <property type="entry name" value="INTEGRAL MEMBRANE PROTEIN"/>
    <property type="match status" value="1"/>
</dbReference>
<keyword evidence="2" id="KW-0472">Membrane</keyword>
<evidence type="ECO:0000313" key="4">
    <source>
        <dbReference type="EMBL" id="CAK7269732.1"/>
    </source>
</evidence>
<sequence length="303" mass="32665">MALTIYNKISILQLAFFVPSLIVAGILSYRHGFRRSSGWIYLVILSLMRIIGASMELATISSPDNTSIAIGAQILQNIGLSPLILMLLGLVTRSYLAMSEKNRPSLPNARILRLLQLAVIVGLILSIVGGINTGNQVSKELVDGSPISYTIADESKAGTALMIVGYALLVLSAVALLLRIGSLPQGEKRLLIAVFVALPFVFVRLLYSALSIFDTSNANFHQFGGSTDAGYYVLGMCTVMEIITVIALEAVGLTLPYVPHNERGSILNPNRAVNRLDTYGQPLNEYPPSNNQYSPRARQGGSA</sequence>
<feature type="transmembrane region" description="Helical" evidence="2">
    <location>
        <begin position="190"/>
        <end position="210"/>
    </location>
</feature>
<evidence type="ECO:0000259" key="3">
    <source>
        <dbReference type="Pfam" id="PF24800"/>
    </source>
</evidence>
<gene>
    <name evidence="4" type="ORF">SEPCBS119000_003716</name>
</gene>
<keyword evidence="2" id="KW-0812">Transmembrane</keyword>
<proteinExistence type="predicted"/>
<reference evidence="4 5" key="1">
    <citation type="submission" date="2024-01" db="EMBL/GenBank/DDBJ databases">
        <authorList>
            <person name="Allen C."/>
            <person name="Tagirdzhanova G."/>
        </authorList>
    </citation>
    <scope>NUCLEOTIDE SEQUENCE [LARGE SCALE GENOMIC DNA]</scope>
    <source>
        <strain evidence="4 5">CBS 119000</strain>
    </source>
</reference>
<feature type="transmembrane region" description="Helical" evidence="2">
    <location>
        <begin position="39"/>
        <end position="62"/>
    </location>
</feature>
<dbReference type="InterPro" id="IPR056119">
    <property type="entry name" value="DUF7702"/>
</dbReference>
<feature type="transmembrane region" description="Helical" evidence="2">
    <location>
        <begin position="68"/>
        <end position="91"/>
    </location>
</feature>
<feature type="region of interest" description="Disordered" evidence="1">
    <location>
        <begin position="278"/>
        <end position="303"/>
    </location>
</feature>
<feature type="transmembrane region" description="Helical" evidence="2">
    <location>
        <begin position="6"/>
        <end position="27"/>
    </location>
</feature>
<accession>A0ABP0DRX0</accession>
<feature type="transmembrane region" description="Helical" evidence="2">
    <location>
        <begin position="230"/>
        <end position="258"/>
    </location>
</feature>
<dbReference type="PANTHER" id="PTHR42109">
    <property type="entry name" value="UNPLACED GENOMIC SCAFFOLD UM_SCAF_CONTIG_1.265, WHOLE GENOME SHOTGUN SEQUENCE"/>
    <property type="match status" value="1"/>
</dbReference>
<evidence type="ECO:0000313" key="5">
    <source>
        <dbReference type="Proteomes" id="UP001642502"/>
    </source>
</evidence>
<dbReference type="Pfam" id="PF24800">
    <property type="entry name" value="DUF7702"/>
    <property type="match status" value="1"/>
</dbReference>
<comment type="caution">
    <text evidence="4">The sequence shown here is derived from an EMBL/GenBank/DDBJ whole genome shotgun (WGS) entry which is preliminary data.</text>
</comment>
<dbReference type="Proteomes" id="UP001642502">
    <property type="component" value="Unassembled WGS sequence"/>
</dbReference>
<dbReference type="EMBL" id="CAWUON010000051">
    <property type="protein sequence ID" value="CAK7269732.1"/>
    <property type="molecule type" value="Genomic_DNA"/>
</dbReference>
<feature type="transmembrane region" description="Helical" evidence="2">
    <location>
        <begin position="111"/>
        <end position="131"/>
    </location>
</feature>
<evidence type="ECO:0000256" key="2">
    <source>
        <dbReference type="SAM" id="Phobius"/>
    </source>
</evidence>